<keyword evidence="1" id="KW-0808">Transferase</keyword>
<dbReference type="KEGG" id="kphy:AOZ06_34860"/>
<dbReference type="PANTHER" id="PTHR24421:SF63">
    <property type="entry name" value="SENSOR HISTIDINE KINASE DESK"/>
    <property type="match status" value="1"/>
</dbReference>
<feature type="transmembrane region" description="Helical" evidence="4">
    <location>
        <begin position="123"/>
        <end position="140"/>
    </location>
</feature>
<dbReference type="EMBL" id="CP012752">
    <property type="protein sequence ID" value="ALG15289.1"/>
    <property type="molecule type" value="Genomic_DNA"/>
</dbReference>
<keyword evidence="2 6" id="KW-0418">Kinase</keyword>
<keyword evidence="4" id="KW-0812">Transmembrane</keyword>
<reference evidence="6 7" key="1">
    <citation type="submission" date="2015-07" db="EMBL/GenBank/DDBJ databases">
        <title>Genome sequencing of Kibdelosporangium phytohabitans.</title>
        <authorList>
            <person name="Qin S."/>
            <person name="Xing K."/>
        </authorList>
    </citation>
    <scope>NUCLEOTIDE SEQUENCE [LARGE SCALE GENOMIC DNA]</scope>
    <source>
        <strain evidence="6 7">KLBMP1111</strain>
    </source>
</reference>
<dbReference type="Gene3D" id="3.30.565.10">
    <property type="entry name" value="Histidine kinase-like ATPase, C-terminal domain"/>
    <property type="match status" value="1"/>
</dbReference>
<feature type="transmembrane region" description="Helical" evidence="4">
    <location>
        <begin position="12"/>
        <end position="36"/>
    </location>
</feature>
<feature type="transmembrane region" description="Helical" evidence="4">
    <location>
        <begin position="146"/>
        <end position="168"/>
    </location>
</feature>
<evidence type="ECO:0000256" key="1">
    <source>
        <dbReference type="ARBA" id="ARBA00022679"/>
    </source>
</evidence>
<dbReference type="AlphaFoldDB" id="A0A0N9IJR3"/>
<dbReference type="GO" id="GO:0046983">
    <property type="term" value="F:protein dimerization activity"/>
    <property type="evidence" value="ECO:0007669"/>
    <property type="project" value="InterPro"/>
</dbReference>
<name>A0A0N9IJR3_9PSEU</name>
<sequence length="374" mass="39274">MTPPRDSTLRKARALTLGSLAVTVLTSLIMPGIGVLREPRPLWVVLGVVGTVAFAATQAGALYATVTPWLSETARRRLLIAFGVVSVCTLVLLAPVGGPRWETWAWVGGSIAGSLPMLKLGRVPAVGVAAAVFTAAVVLADRPLTALVIAVSVASAVVAMSVVHLWFWDMLLDARKGRAAQARLAATEERLRFARDVHDVLGHDLSVIALKAELAARLAPGDSAASAREAAEVQQLATKALANMREAVHGYRAVDLAEQLTAIAEVLHSSGVRCTVTRPDGDLAQGTAAVFAAVLREASTNVLRHSQATWCTIDVTREGTEVRMTVSNDGARDAGPDRHSGGLTGLADRLAEAGGRLRTSRDDGVFTVDAVVRA</sequence>
<dbReference type="GO" id="GO:0000155">
    <property type="term" value="F:phosphorelay sensor kinase activity"/>
    <property type="evidence" value="ECO:0007669"/>
    <property type="project" value="InterPro"/>
</dbReference>
<keyword evidence="7" id="KW-1185">Reference proteome</keyword>
<gene>
    <name evidence="6" type="ORF">AOZ06_34860</name>
</gene>
<feature type="transmembrane region" description="Helical" evidence="4">
    <location>
        <begin position="42"/>
        <end position="66"/>
    </location>
</feature>
<dbReference type="Gene3D" id="1.20.5.1930">
    <property type="match status" value="1"/>
</dbReference>
<protein>
    <submittedName>
        <fullName evidence="6">Histidine kinase</fullName>
    </submittedName>
</protein>
<dbReference type="Proteomes" id="UP000063699">
    <property type="component" value="Chromosome"/>
</dbReference>
<feature type="transmembrane region" description="Helical" evidence="4">
    <location>
        <begin position="78"/>
        <end position="97"/>
    </location>
</feature>
<dbReference type="Pfam" id="PF07730">
    <property type="entry name" value="HisKA_3"/>
    <property type="match status" value="1"/>
</dbReference>
<dbReference type="GO" id="GO:0016020">
    <property type="term" value="C:membrane"/>
    <property type="evidence" value="ECO:0007669"/>
    <property type="project" value="InterPro"/>
</dbReference>
<evidence type="ECO:0000256" key="2">
    <source>
        <dbReference type="ARBA" id="ARBA00022777"/>
    </source>
</evidence>
<accession>A0A0N9IJR3</accession>
<evidence type="ECO:0000313" key="6">
    <source>
        <dbReference type="EMBL" id="ALG15289.1"/>
    </source>
</evidence>
<dbReference type="STRING" id="860235.AOZ06_34860"/>
<keyword evidence="4" id="KW-1133">Transmembrane helix</keyword>
<proteinExistence type="predicted"/>
<dbReference type="SUPFAM" id="SSF55874">
    <property type="entry name" value="ATPase domain of HSP90 chaperone/DNA topoisomerase II/histidine kinase"/>
    <property type="match status" value="1"/>
</dbReference>
<dbReference type="CDD" id="cd16917">
    <property type="entry name" value="HATPase_UhpB-NarQ-NarX-like"/>
    <property type="match status" value="1"/>
</dbReference>
<dbReference type="InterPro" id="IPR036890">
    <property type="entry name" value="HATPase_C_sf"/>
</dbReference>
<feature type="domain" description="Signal transduction histidine kinase subgroup 3 dimerisation and phosphoacceptor" evidence="5">
    <location>
        <begin position="189"/>
        <end position="255"/>
    </location>
</feature>
<evidence type="ECO:0000259" key="5">
    <source>
        <dbReference type="Pfam" id="PF07730"/>
    </source>
</evidence>
<keyword evidence="3" id="KW-0902">Two-component regulatory system</keyword>
<dbReference type="InterPro" id="IPR050482">
    <property type="entry name" value="Sensor_HK_TwoCompSys"/>
</dbReference>
<evidence type="ECO:0000256" key="3">
    <source>
        <dbReference type="ARBA" id="ARBA00023012"/>
    </source>
</evidence>
<organism evidence="6 7">
    <name type="scientific">Kibdelosporangium phytohabitans</name>
    <dbReference type="NCBI Taxonomy" id="860235"/>
    <lineage>
        <taxon>Bacteria</taxon>
        <taxon>Bacillati</taxon>
        <taxon>Actinomycetota</taxon>
        <taxon>Actinomycetes</taxon>
        <taxon>Pseudonocardiales</taxon>
        <taxon>Pseudonocardiaceae</taxon>
        <taxon>Kibdelosporangium</taxon>
    </lineage>
</organism>
<dbReference type="PANTHER" id="PTHR24421">
    <property type="entry name" value="NITRATE/NITRITE SENSOR PROTEIN NARX-RELATED"/>
    <property type="match status" value="1"/>
</dbReference>
<evidence type="ECO:0000313" key="7">
    <source>
        <dbReference type="Proteomes" id="UP000063699"/>
    </source>
</evidence>
<dbReference type="InterPro" id="IPR011712">
    <property type="entry name" value="Sig_transdc_His_kin_sub3_dim/P"/>
</dbReference>
<evidence type="ECO:0000256" key="4">
    <source>
        <dbReference type="SAM" id="Phobius"/>
    </source>
</evidence>
<keyword evidence="4" id="KW-0472">Membrane</keyword>